<evidence type="ECO:0000313" key="3">
    <source>
        <dbReference type="Proteomes" id="UP000236928"/>
    </source>
</evidence>
<evidence type="ECO:0000256" key="1">
    <source>
        <dbReference type="SAM" id="MobiDB-lite"/>
    </source>
</evidence>
<evidence type="ECO:0000313" key="2">
    <source>
        <dbReference type="EMBL" id="POM85418.1"/>
    </source>
</evidence>
<comment type="caution">
    <text evidence="2">The sequence shown here is derived from an EMBL/GenBank/DDBJ whole genome shotgun (WGS) entry which is preliminary data.</text>
</comment>
<keyword evidence="3" id="KW-1185">Reference proteome</keyword>
<dbReference type="OrthoDB" id="374157at2759"/>
<dbReference type="AlphaFoldDB" id="A0A2P4Z5T3"/>
<dbReference type="EMBL" id="JIBK01000051">
    <property type="protein sequence ID" value="POM85418.1"/>
    <property type="molecule type" value="Genomic_DNA"/>
</dbReference>
<gene>
    <name evidence="2" type="ORF">CmeUKMEL1_17320</name>
</gene>
<name>A0A2P4Z5T3_9CRYT</name>
<reference evidence="2 3" key="1">
    <citation type="submission" date="2014-04" db="EMBL/GenBank/DDBJ databases">
        <title>Comparative Genomics of Cryptosporidium Species.</title>
        <authorList>
            <person name="Silva J.C."/>
            <person name="Su Q."/>
            <person name="Chalmers R."/>
            <person name="Chibucos M.C."/>
            <person name="Elwin K."/>
            <person name="Godinez A."/>
            <person name="Guo F."/>
            <person name="Huynh K."/>
            <person name="Orvis J."/>
            <person name="Ott S."/>
            <person name="Sadzewicz L."/>
            <person name="Sengamalay N."/>
            <person name="Shetty A."/>
            <person name="Sun M."/>
            <person name="Tallon L."/>
            <person name="Xiao L."/>
            <person name="Zhang H."/>
            <person name="Fraser C.M."/>
            <person name="Zhu G."/>
            <person name="Kissinger J."/>
            <person name="Widmer G."/>
        </authorList>
    </citation>
    <scope>NUCLEOTIDE SEQUENCE [LARGE SCALE GENOMIC DNA]</scope>
    <source>
        <strain evidence="2 3">UKMEL1</strain>
    </source>
</reference>
<accession>A0A2P4Z5T3</accession>
<sequence length="522" mass="61592">MPIKEHEAKERFRPGDVFEGYYFPGVLCGRTLCYYRDVVRLLRGYRRKIMSMDRKIDFKNPGTFKLFSQTYKEMNFSAIQFCTEIEEKEECFQILLGVVIRLFNKRLELDLPDNHNTNYQGENFPWKISQEKISEFQANSDGSKGQKAVNNEDLLDLNVSIMIMDSLQDTFDDRSNYNLRNTGLEELHHNVTIIYLLFLIFKSQYKIGLEDGQEDSQAFEYMRIPVTIETLETIKKVVQDCEIKGNVFPEVKFILNTMLQDGIFLVNLYNGPQYYYQDRYGNPLMPDPLEKRFLEVEGVIDSTESNNRESKKEDEQIFMDYLQDLRTQLIQKIEALSLQAQKEEESKVILETFQLLLKDFDERIAKYQLFKLNHSQRLNSVDLKISKDIQKKDYNKRRKINHDHLFDQFLTEIDLKNGETFLSRMSLPFTGEHKNEYGEWKELFFENHSDPEEIVDEPKITHENTDQLEEKNNKETDNALEENITTTATLNNNSETNNESQALENSLISILNRIEELVNREI</sequence>
<dbReference type="Proteomes" id="UP000236928">
    <property type="component" value="Unassembled WGS sequence"/>
</dbReference>
<feature type="compositionally biased region" description="Basic and acidic residues" evidence="1">
    <location>
        <begin position="459"/>
        <end position="477"/>
    </location>
</feature>
<organism evidence="2 3">
    <name type="scientific">Cryptosporidium meleagridis</name>
    <dbReference type="NCBI Taxonomy" id="93969"/>
    <lineage>
        <taxon>Eukaryota</taxon>
        <taxon>Sar</taxon>
        <taxon>Alveolata</taxon>
        <taxon>Apicomplexa</taxon>
        <taxon>Conoidasida</taxon>
        <taxon>Coccidia</taxon>
        <taxon>Eucoccidiorida</taxon>
        <taxon>Eimeriorina</taxon>
        <taxon>Cryptosporidiidae</taxon>
        <taxon>Cryptosporidium</taxon>
    </lineage>
</organism>
<feature type="region of interest" description="Disordered" evidence="1">
    <location>
        <begin position="459"/>
        <end position="478"/>
    </location>
</feature>
<dbReference type="VEuPathDB" id="CryptoDB:CmeUKMEL1_17320"/>
<proteinExistence type="predicted"/>
<protein>
    <submittedName>
        <fullName evidence="2">Uncharacterized protein</fullName>
    </submittedName>
</protein>